<proteinExistence type="predicted"/>
<sequence>MLETETVDRILRLDADGLPVLSLEHVAAGTPLREHVTAATLRFPLPPHPGE</sequence>
<dbReference type="Proteomes" id="UP001597145">
    <property type="component" value="Unassembled WGS sequence"/>
</dbReference>
<dbReference type="EMBL" id="JBHUCP010000003">
    <property type="protein sequence ID" value="MFD1528458.1"/>
    <property type="molecule type" value="Genomic_DNA"/>
</dbReference>
<evidence type="ECO:0008006" key="3">
    <source>
        <dbReference type="Google" id="ProtNLM"/>
    </source>
</evidence>
<gene>
    <name evidence="1" type="ORF">ACFSCY_03300</name>
</gene>
<organism evidence="1 2">
    <name type="scientific">Pseudonocardia aurantiaca</name>
    <dbReference type="NCBI Taxonomy" id="75290"/>
    <lineage>
        <taxon>Bacteria</taxon>
        <taxon>Bacillati</taxon>
        <taxon>Actinomycetota</taxon>
        <taxon>Actinomycetes</taxon>
        <taxon>Pseudonocardiales</taxon>
        <taxon>Pseudonocardiaceae</taxon>
        <taxon>Pseudonocardia</taxon>
    </lineage>
</organism>
<dbReference type="RefSeq" id="WP_343969335.1">
    <property type="nucleotide sequence ID" value="NZ_BAAAJG010000001.1"/>
</dbReference>
<reference evidence="2" key="1">
    <citation type="journal article" date="2019" name="Int. J. Syst. Evol. Microbiol.">
        <title>The Global Catalogue of Microorganisms (GCM) 10K type strain sequencing project: providing services to taxonomists for standard genome sequencing and annotation.</title>
        <authorList>
            <consortium name="The Broad Institute Genomics Platform"/>
            <consortium name="The Broad Institute Genome Sequencing Center for Infectious Disease"/>
            <person name="Wu L."/>
            <person name="Ma J."/>
        </authorList>
    </citation>
    <scope>NUCLEOTIDE SEQUENCE [LARGE SCALE GENOMIC DNA]</scope>
    <source>
        <strain evidence="2">JCM 12165</strain>
    </source>
</reference>
<keyword evidence="2" id="KW-1185">Reference proteome</keyword>
<comment type="caution">
    <text evidence="1">The sequence shown here is derived from an EMBL/GenBank/DDBJ whole genome shotgun (WGS) entry which is preliminary data.</text>
</comment>
<protein>
    <recommendedName>
        <fullName evidence="3">UTRA domain-containing protein</fullName>
    </recommendedName>
</protein>
<evidence type="ECO:0000313" key="2">
    <source>
        <dbReference type="Proteomes" id="UP001597145"/>
    </source>
</evidence>
<evidence type="ECO:0000313" key="1">
    <source>
        <dbReference type="EMBL" id="MFD1528458.1"/>
    </source>
</evidence>
<accession>A0ABW4FCM5</accession>
<name>A0ABW4FCM5_9PSEU</name>